<reference evidence="2 3" key="1">
    <citation type="journal article" date="2024" name="J Genomics">
        <title>Draft genome sequencing and assembly of Favolaschia claudopus CIRM-BRFM 2984 isolated from oak limbs.</title>
        <authorList>
            <person name="Navarro D."/>
            <person name="Drula E."/>
            <person name="Chaduli D."/>
            <person name="Cazenave R."/>
            <person name="Ahrendt S."/>
            <person name="Wang J."/>
            <person name="Lipzen A."/>
            <person name="Daum C."/>
            <person name="Barry K."/>
            <person name="Grigoriev I.V."/>
            <person name="Favel A."/>
            <person name="Rosso M.N."/>
            <person name="Martin F."/>
        </authorList>
    </citation>
    <scope>NUCLEOTIDE SEQUENCE [LARGE SCALE GENOMIC DNA]</scope>
    <source>
        <strain evidence="2 3">CIRM-BRFM 2984</strain>
    </source>
</reference>
<dbReference type="AlphaFoldDB" id="A0AAW0AUU3"/>
<evidence type="ECO:0000256" key="1">
    <source>
        <dbReference type="SAM" id="MobiDB-lite"/>
    </source>
</evidence>
<keyword evidence="3" id="KW-1185">Reference proteome</keyword>
<feature type="compositionally biased region" description="Low complexity" evidence="1">
    <location>
        <begin position="18"/>
        <end position="28"/>
    </location>
</feature>
<evidence type="ECO:0000313" key="2">
    <source>
        <dbReference type="EMBL" id="KAK7016877.1"/>
    </source>
</evidence>
<feature type="region of interest" description="Disordered" evidence="1">
    <location>
        <begin position="18"/>
        <end position="46"/>
    </location>
</feature>
<sequence length="220" mass="24466">MKFWPQPYTSVSDSVWASASPSIPSSSSTCAPNDAPESDPPLSSNVSSLIRPTPAALSCTYAYAYTSLPFLPIRPRLGVCYLCIFHPSHSYLHIALTLLYRSRSRCMWYPITQPLPVLSSAGLIFRSFLRHSTQAPHTFLLAFAVPSPLLSSLFDLVPHIPYIPLRLALLLVLPRRPTAPFFSTARAVGDVITLTLPFLSLLYRRPRYPFRSSLLFALPS</sequence>
<dbReference type="Proteomes" id="UP001362999">
    <property type="component" value="Unassembled WGS sequence"/>
</dbReference>
<dbReference type="EMBL" id="JAWWNJ010000049">
    <property type="protein sequence ID" value="KAK7016877.1"/>
    <property type="molecule type" value="Genomic_DNA"/>
</dbReference>
<proteinExistence type="predicted"/>
<protein>
    <submittedName>
        <fullName evidence="2">Uncharacterized protein</fullName>
    </submittedName>
</protein>
<comment type="caution">
    <text evidence="2">The sequence shown here is derived from an EMBL/GenBank/DDBJ whole genome shotgun (WGS) entry which is preliminary data.</text>
</comment>
<organism evidence="2 3">
    <name type="scientific">Favolaschia claudopus</name>
    <dbReference type="NCBI Taxonomy" id="2862362"/>
    <lineage>
        <taxon>Eukaryota</taxon>
        <taxon>Fungi</taxon>
        <taxon>Dikarya</taxon>
        <taxon>Basidiomycota</taxon>
        <taxon>Agaricomycotina</taxon>
        <taxon>Agaricomycetes</taxon>
        <taxon>Agaricomycetidae</taxon>
        <taxon>Agaricales</taxon>
        <taxon>Marasmiineae</taxon>
        <taxon>Mycenaceae</taxon>
        <taxon>Favolaschia</taxon>
    </lineage>
</organism>
<gene>
    <name evidence="2" type="ORF">R3P38DRAFT_3202153</name>
</gene>
<evidence type="ECO:0000313" key="3">
    <source>
        <dbReference type="Proteomes" id="UP001362999"/>
    </source>
</evidence>
<name>A0AAW0AUU3_9AGAR</name>
<accession>A0AAW0AUU3</accession>